<evidence type="ECO:0000313" key="1">
    <source>
        <dbReference type="EMBL" id="RHE55933.1"/>
    </source>
</evidence>
<dbReference type="EMBL" id="QSKL01000028">
    <property type="protein sequence ID" value="RHE55933.1"/>
    <property type="molecule type" value="Genomic_DNA"/>
</dbReference>
<name>A0A414JKX4_BACUN</name>
<evidence type="ECO:0000313" key="2">
    <source>
        <dbReference type="Proteomes" id="UP000284640"/>
    </source>
</evidence>
<reference evidence="1 2" key="1">
    <citation type="submission" date="2018-08" db="EMBL/GenBank/DDBJ databases">
        <title>A genome reference for cultivated species of the human gut microbiota.</title>
        <authorList>
            <person name="Zou Y."/>
            <person name="Xue W."/>
            <person name="Luo G."/>
        </authorList>
    </citation>
    <scope>NUCLEOTIDE SEQUENCE [LARGE SCALE GENOMIC DNA]</scope>
    <source>
        <strain evidence="1 2">AM27-46</strain>
    </source>
</reference>
<proteinExistence type="predicted"/>
<dbReference type="AlphaFoldDB" id="A0A414JKX4"/>
<accession>A0A414JKX4</accession>
<comment type="caution">
    <text evidence="1">The sequence shown here is derived from an EMBL/GenBank/DDBJ whole genome shotgun (WGS) entry which is preliminary data.</text>
</comment>
<protein>
    <submittedName>
        <fullName evidence="1">Uncharacterized protein</fullName>
    </submittedName>
</protein>
<gene>
    <name evidence="1" type="ORF">DW729_18395</name>
</gene>
<organism evidence="1 2">
    <name type="scientific">Bacteroides uniformis</name>
    <dbReference type="NCBI Taxonomy" id="820"/>
    <lineage>
        <taxon>Bacteria</taxon>
        <taxon>Pseudomonadati</taxon>
        <taxon>Bacteroidota</taxon>
        <taxon>Bacteroidia</taxon>
        <taxon>Bacteroidales</taxon>
        <taxon>Bacteroidaceae</taxon>
        <taxon>Bacteroides</taxon>
    </lineage>
</organism>
<dbReference type="Proteomes" id="UP000284640">
    <property type="component" value="Unassembled WGS sequence"/>
</dbReference>
<sequence>MDLQSMDANLIKYPVQTMFESMEVTINPHFMPINLEPFAIFAPIPMTDASRSWKDIFNERCY</sequence>